<keyword evidence="1" id="KW-0472">Membrane</keyword>
<dbReference type="InterPro" id="IPR002816">
    <property type="entry name" value="TraB/PrgY/GumN_fam"/>
</dbReference>
<dbReference type="Pfam" id="PF01963">
    <property type="entry name" value="TraB_PrgY_gumN"/>
    <property type="match status" value="1"/>
</dbReference>
<feature type="transmembrane region" description="Helical" evidence="1">
    <location>
        <begin position="300"/>
        <end position="322"/>
    </location>
</feature>
<evidence type="ECO:0000313" key="3">
    <source>
        <dbReference type="Proteomes" id="UP000565078"/>
    </source>
</evidence>
<dbReference type="NCBIfam" id="TIGR00261">
    <property type="entry name" value="traB"/>
    <property type="match status" value="1"/>
</dbReference>
<accession>A0A7J4IXC2</accession>
<dbReference type="CDD" id="cd14726">
    <property type="entry name" value="TraB_PrgY-like"/>
    <property type="match status" value="1"/>
</dbReference>
<protein>
    <submittedName>
        <fullName evidence="2">TraB/GumN family protein</fullName>
    </submittedName>
</protein>
<sequence length="384" mass="41393">MAIERVNFGGKEILLLGTAHISGESVEEVTRAIEEEKPDIVGVELDPSRLAQLEQGNKWQNTDISKVISSGQTHLFLLTLLLSNLQRSLGQKIGQKPGMEMMEAIRISKEKNLPIMLLDRDVNVTLGRAMQRMTLFEKLKLLSSVFSGFFSGEGAAITAEGIEKLKQKDVMNELMQQLGREMPAVKAVLVDERDSYIASSIMHSPGKKILAVVGAGHIEGVLQAIGKDVDITKISTVPKGADYMKIVTYAIPVIFIVLLGALFFMKGGGVTVTAIGYWFLSTGALAALGTLLARGHPLSILAAFLAAPFTTLHPLLAAGWVAGYVEAKVRNPKVKDFEDLANLNSLGDFTSNQVTRILLVVALANLGATIGVIIGFPLVASLFR</sequence>
<reference evidence="3" key="1">
    <citation type="journal article" date="2020" name="bioRxiv">
        <title>A rank-normalized archaeal taxonomy based on genome phylogeny resolves widespread incomplete and uneven classifications.</title>
        <authorList>
            <person name="Rinke C."/>
            <person name="Chuvochina M."/>
            <person name="Mussig A.J."/>
            <person name="Chaumeil P.-A."/>
            <person name="Waite D.W."/>
            <person name="Whitman W.B."/>
            <person name="Parks D.H."/>
            <person name="Hugenholtz P."/>
        </authorList>
    </citation>
    <scope>NUCLEOTIDE SEQUENCE [LARGE SCALE GENOMIC DNA]</scope>
</reference>
<dbReference type="Proteomes" id="UP000565078">
    <property type="component" value="Unassembled WGS sequence"/>
</dbReference>
<gene>
    <name evidence="2" type="ORF">HA254_05325</name>
</gene>
<evidence type="ECO:0000313" key="2">
    <source>
        <dbReference type="EMBL" id="HIH10058.1"/>
    </source>
</evidence>
<organism evidence="2 3">
    <name type="scientific">Candidatus Iainarchaeum sp</name>
    <dbReference type="NCBI Taxonomy" id="3101447"/>
    <lineage>
        <taxon>Archaea</taxon>
        <taxon>Candidatus Iainarchaeota</taxon>
        <taxon>Candidatus Iainarchaeia</taxon>
        <taxon>Candidatus Iainarchaeales</taxon>
        <taxon>Candidatus Iainarchaeaceae</taxon>
        <taxon>Candidatus Iainarchaeum</taxon>
    </lineage>
</organism>
<feature type="transmembrane region" description="Helical" evidence="1">
    <location>
        <begin position="271"/>
        <end position="293"/>
    </location>
</feature>
<dbReference type="PANTHER" id="PTHR21530:SF7">
    <property type="entry name" value="TRAB DOMAIN-CONTAINING PROTEIN"/>
    <property type="match status" value="1"/>
</dbReference>
<proteinExistence type="predicted"/>
<dbReference type="InterPro" id="IPR046345">
    <property type="entry name" value="TraB_PrgY-like"/>
</dbReference>
<dbReference type="EMBL" id="DUGC01000082">
    <property type="protein sequence ID" value="HIH10058.1"/>
    <property type="molecule type" value="Genomic_DNA"/>
</dbReference>
<keyword evidence="1" id="KW-1133">Transmembrane helix</keyword>
<feature type="transmembrane region" description="Helical" evidence="1">
    <location>
        <begin position="357"/>
        <end position="383"/>
    </location>
</feature>
<dbReference type="InterPro" id="IPR005230">
    <property type="entry name" value="TraB_bac"/>
</dbReference>
<dbReference type="AlphaFoldDB" id="A0A7J4IXC2"/>
<comment type="caution">
    <text evidence="2">The sequence shown here is derived from an EMBL/GenBank/DDBJ whole genome shotgun (WGS) entry which is preliminary data.</text>
</comment>
<feature type="transmembrane region" description="Helical" evidence="1">
    <location>
        <begin position="246"/>
        <end position="265"/>
    </location>
</feature>
<dbReference type="PANTHER" id="PTHR21530">
    <property type="entry name" value="PHEROMONE SHUTDOWN PROTEIN"/>
    <property type="match status" value="1"/>
</dbReference>
<keyword evidence="1" id="KW-0812">Transmembrane</keyword>
<name>A0A7J4IXC2_9ARCH</name>
<evidence type="ECO:0000256" key="1">
    <source>
        <dbReference type="SAM" id="Phobius"/>
    </source>
</evidence>